<sequence length="80" mass="9342">MIVSKNSYVFKKFIITSKEATIQDIIPDEKLLNTLSKTKNEIYQTICTKAKLQNMTHISLDKIEQYLNHHANDEITKMLE</sequence>
<evidence type="ECO:0000313" key="1">
    <source>
        <dbReference type="EMBL" id="ETO91424.1"/>
    </source>
</evidence>
<protein>
    <submittedName>
        <fullName evidence="1">Uncharacterized protein</fullName>
    </submittedName>
</protein>
<evidence type="ECO:0000313" key="2">
    <source>
        <dbReference type="Proteomes" id="UP000018951"/>
    </source>
</evidence>
<dbReference type="EMBL" id="AXCJ01000005">
    <property type="protein sequence ID" value="ETO91424.1"/>
    <property type="molecule type" value="Genomic_DNA"/>
</dbReference>
<gene>
    <name evidence="1" type="ORF">P857_339</name>
</gene>
<comment type="caution">
    <text evidence="1">The sequence shown here is derived from an EMBL/GenBank/DDBJ whole genome shotgun (WGS) entry which is preliminary data.</text>
</comment>
<proteinExistence type="predicted"/>
<dbReference type="Proteomes" id="UP000018951">
    <property type="component" value="Unassembled WGS sequence"/>
</dbReference>
<dbReference type="AlphaFoldDB" id="W2UZM4"/>
<reference evidence="1 2" key="1">
    <citation type="journal article" date="2013" name="PLoS ONE">
        <title>Bacterial endosymbiosis in a chordate host: long-term co-evolution and conservation of secondary metabolism.</title>
        <authorList>
            <person name="Kwan J.C."/>
            <person name="Schmidt E.W."/>
        </authorList>
    </citation>
    <scope>NUCLEOTIDE SEQUENCE [LARGE SCALE GENOMIC DNA]</scope>
    <source>
        <strain evidence="2">L6</strain>
    </source>
</reference>
<accession>W2UZM4</accession>
<organism evidence="1 2">
    <name type="scientific">Candidatus Xenolissoclinum pacificiensis L6</name>
    <dbReference type="NCBI Taxonomy" id="1401685"/>
    <lineage>
        <taxon>Bacteria</taxon>
        <taxon>Pseudomonadati</taxon>
        <taxon>Pseudomonadota</taxon>
        <taxon>Alphaproteobacteria</taxon>
        <taxon>Rickettsiales</taxon>
        <taxon>Anaplasmataceae</taxon>
        <taxon>Candidatus Xenolissoclinum</taxon>
    </lineage>
</organism>
<name>W2UZM4_9RICK</name>
<keyword evidence="2" id="KW-1185">Reference proteome</keyword>